<comment type="caution">
    <text evidence="2">The sequence shown here is derived from an EMBL/GenBank/DDBJ whole genome shotgun (WGS) entry which is preliminary data.</text>
</comment>
<evidence type="ECO:0000313" key="3">
    <source>
        <dbReference type="Proteomes" id="UP000275385"/>
    </source>
</evidence>
<feature type="compositionally biased region" description="Basic and acidic residues" evidence="1">
    <location>
        <begin position="85"/>
        <end position="106"/>
    </location>
</feature>
<proteinExistence type="predicted"/>
<name>A0A420YCY6_9PEZI</name>
<feature type="compositionally biased region" description="Basic and acidic residues" evidence="1">
    <location>
        <begin position="24"/>
        <end position="36"/>
    </location>
</feature>
<organism evidence="2 3">
    <name type="scientific">Coniochaeta pulveracea</name>
    <dbReference type="NCBI Taxonomy" id="177199"/>
    <lineage>
        <taxon>Eukaryota</taxon>
        <taxon>Fungi</taxon>
        <taxon>Dikarya</taxon>
        <taxon>Ascomycota</taxon>
        <taxon>Pezizomycotina</taxon>
        <taxon>Sordariomycetes</taxon>
        <taxon>Sordariomycetidae</taxon>
        <taxon>Coniochaetales</taxon>
        <taxon>Coniochaetaceae</taxon>
        <taxon>Coniochaeta</taxon>
    </lineage>
</organism>
<gene>
    <name evidence="2" type="ORF">DL546_000953</name>
</gene>
<feature type="compositionally biased region" description="Basic and acidic residues" evidence="1">
    <location>
        <begin position="201"/>
        <end position="226"/>
    </location>
</feature>
<reference evidence="2 3" key="1">
    <citation type="submission" date="2018-08" db="EMBL/GenBank/DDBJ databases">
        <title>Draft genome of the lignicolous fungus Coniochaeta pulveracea.</title>
        <authorList>
            <person name="Borstlap C.J."/>
            <person name="De Witt R.N."/>
            <person name="Botha A."/>
            <person name="Volschenk H."/>
        </authorList>
    </citation>
    <scope>NUCLEOTIDE SEQUENCE [LARGE SCALE GENOMIC DNA]</scope>
    <source>
        <strain evidence="2 3">CAB683</strain>
    </source>
</reference>
<accession>A0A420YCY6</accession>
<feature type="compositionally biased region" description="Basic and acidic residues" evidence="1">
    <location>
        <begin position="51"/>
        <end position="75"/>
    </location>
</feature>
<dbReference type="EMBL" id="QVQW01000018">
    <property type="protein sequence ID" value="RKU45769.1"/>
    <property type="molecule type" value="Genomic_DNA"/>
</dbReference>
<feature type="compositionally biased region" description="Basic and acidic residues" evidence="1">
    <location>
        <begin position="158"/>
        <end position="177"/>
    </location>
</feature>
<keyword evidence="3" id="KW-1185">Reference proteome</keyword>
<sequence length="343" mass="39142">MKTLYLNLTQLPNAIDMAGRRRHDRDDEGSHSDYDAHRRHRSQPPKNRTSRPIEEEPSRRPKLVTRDDSYYDPRDVYYLSDAEGPEEHPWFAQQREDEALDRRDNSSSRPSSRRRNHSRDSSQRHRKSTRGHSLHSKDGRPASSGRHRSRSKERHRRQRDEDERQTRHSRRSDSRGSRDHRRSNTTVTPSRDKSRPASPHDSPRGAHRDSRDHKYPPSARRSDRVRSSTQPAKARTRSRSLSLSPVDQIKEHKDALVGAAKTMLQTGAMAAVKMHGEEGDWIGMKGAKVISTALSAAAVDTFMERKKPHMSGGMRHSAVKQAAQVALVNLVAKPAVKKSKLGK</sequence>
<evidence type="ECO:0000256" key="1">
    <source>
        <dbReference type="SAM" id="MobiDB-lite"/>
    </source>
</evidence>
<evidence type="ECO:0000313" key="2">
    <source>
        <dbReference type="EMBL" id="RKU45769.1"/>
    </source>
</evidence>
<feature type="compositionally biased region" description="Basic residues" evidence="1">
    <location>
        <begin position="124"/>
        <end position="134"/>
    </location>
</feature>
<feature type="compositionally biased region" description="Basic residues" evidence="1">
    <location>
        <begin position="145"/>
        <end position="157"/>
    </location>
</feature>
<dbReference type="Proteomes" id="UP000275385">
    <property type="component" value="Unassembled WGS sequence"/>
</dbReference>
<dbReference type="AlphaFoldDB" id="A0A420YCY6"/>
<feature type="region of interest" description="Disordered" evidence="1">
    <location>
        <begin position="16"/>
        <end position="247"/>
    </location>
</feature>
<dbReference type="OrthoDB" id="3539922at2759"/>
<protein>
    <submittedName>
        <fullName evidence="2">Uncharacterized protein</fullName>
    </submittedName>
</protein>